<dbReference type="Proteomes" id="UP001142291">
    <property type="component" value="Unassembled WGS sequence"/>
</dbReference>
<evidence type="ECO:0000313" key="3">
    <source>
        <dbReference type="Proteomes" id="UP001142291"/>
    </source>
</evidence>
<gene>
    <name evidence="2" type="ORF">GCM10017591_16520</name>
</gene>
<dbReference type="Gene3D" id="2.40.10.10">
    <property type="entry name" value="Trypsin-like serine proteases"/>
    <property type="match status" value="1"/>
</dbReference>
<sequence>MLSVASVPVPDIYDTSSAPREIYALAADVQPGNSGGPLLDGDGGVIGVVFARGTGTDERGYAMTTAELRPALASVDADSPAVPPGTCTR</sequence>
<dbReference type="Pfam" id="PF00089">
    <property type="entry name" value="Trypsin"/>
    <property type="match status" value="1"/>
</dbReference>
<name>A0A9W6HNC0_9MICO</name>
<protein>
    <recommendedName>
        <fullName evidence="1">Peptidase S1 domain-containing protein</fullName>
    </recommendedName>
</protein>
<dbReference type="AlphaFoldDB" id="A0A9W6HNC0"/>
<feature type="domain" description="Peptidase S1" evidence="1">
    <location>
        <begin position="26"/>
        <end position="61"/>
    </location>
</feature>
<evidence type="ECO:0000259" key="1">
    <source>
        <dbReference type="Pfam" id="PF00089"/>
    </source>
</evidence>
<dbReference type="InterPro" id="IPR043504">
    <property type="entry name" value="Peptidase_S1_PA_chymotrypsin"/>
</dbReference>
<reference evidence="2" key="2">
    <citation type="submission" date="2023-01" db="EMBL/GenBank/DDBJ databases">
        <authorList>
            <person name="Sun Q."/>
            <person name="Evtushenko L."/>
        </authorList>
    </citation>
    <scope>NUCLEOTIDE SEQUENCE</scope>
    <source>
        <strain evidence="2">VKM Ac-1940</strain>
    </source>
</reference>
<proteinExistence type="predicted"/>
<dbReference type="SUPFAM" id="SSF50494">
    <property type="entry name" value="Trypsin-like serine proteases"/>
    <property type="match status" value="1"/>
</dbReference>
<dbReference type="GO" id="GO:0004252">
    <property type="term" value="F:serine-type endopeptidase activity"/>
    <property type="evidence" value="ECO:0007669"/>
    <property type="project" value="InterPro"/>
</dbReference>
<dbReference type="InterPro" id="IPR001254">
    <property type="entry name" value="Trypsin_dom"/>
</dbReference>
<reference evidence="2" key="1">
    <citation type="journal article" date="2014" name="Int. J. Syst. Evol. Microbiol.">
        <title>Complete genome sequence of Corynebacterium casei LMG S-19264T (=DSM 44701T), isolated from a smear-ripened cheese.</title>
        <authorList>
            <consortium name="US DOE Joint Genome Institute (JGI-PGF)"/>
            <person name="Walter F."/>
            <person name="Albersmeier A."/>
            <person name="Kalinowski J."/>
            <person name="Ruckert C."/>
        </authorList>
    </citation>
    <scope>NUCLEOTIDE SEQUENCE</scope>
    <source>
        <strain evidence="2">VKM Ac-1940</strain>
    </source>
</reference>
<comment type="caution">
    <text evidence="2">The sequence shown here is derived from an EMBL/GenBank/DDBJ whole genome shotgun (WGS) entry which is preliminary data.</text>
</comment>
<dbReference type="EMBL" id="BSER01000009">
    <property type="protein sequence ID" value="GLJ95589.1"/>
    <property type="molecule type" value="Genomic_DNA"/>
</dbReference>
<organism evidence="2 3">
    <name type="scientific">Microbacterium dextranolyticum</name>
    <dbReference type="NCBI Taxonomy" id="36806"/>
    <lineage>
        <taxon>Bacteria</taxon>
        <taxon>Bacillati</taxon>
        <taxon>Actinomycetota</taxon>
        <taxon>Actinomycetes</taxon>
        <taxon>Micrococcales</taxon>
        <taxon>Microbacteriaceae</taxon>
        <taxon>Microbacterium</taxon>
    </lineage>
</organism>
<evidence type="ECO:0000313" key="2">
    <source>
        <dbReference type="EMBL" id="GLJ95589.1"/>
    </source>
</evidence>
<accession>A0A9W6HNC0</accession>
<dbReference type="GO" id="GO:0006508">
    <property type="term" value="P:proteolysis"/>
    <property type="evidence" value="ECO:0007669"/>
    <property type="project" value="InterPro"/>
</dbReference>
<keyword evidence="3" id="KW-1185">Reference proteome</keyword>
<dbReference type="InterPro" id="IPR009003">
    <property type="entry name" value="Peptidase_S1_PA"/>
</dbReference>